<evidence type="ECO:0000256" key="4">
    <source>
        <dbReference type="SAM" id="MobiDB-lite"/>
    </source>
</evidence>
<reference evidence="6 7" key="1">
    <citation type="submission" date="2024-01" db="EMBL/GenBank/DDBJ databases">
        <title>A draft genome for the cacao thread blight pathogen Marasmiellus scandens.</title>
        <authorList>
            <person name="Baruah I.K."/>
            <person name="Leung J."/>
            <person name="Bukari Y."/>
            <person name="Amoako-Attah I."/>
            <person name="Meinhardt L.W."/>
            <person name="Bailey B.A."/>
            <person name="Cohen S.P."/>
        </authorList>
    </citation>
    <scope>NUCLEOTIDE SEQUENCE [LARGE SCALE GENOMIC DNA]</scope>
    <source>
        <strain evidence="6 7">GH-19</strain>
    </source>
</reference>
<organism evidence="6 7">
    <name type="scientific">Marasmiellus scandens</name>
    <dbReference type="NCBI Taxonomy" id="2682957"/>
    <lineage>
        <taxon>Eukaryota</taxon>
        <taxon>Fungi</taxon>
        <taxon>Dikarya</taxon>
        <taxon>Basidiomycota</taxon>
        <taxon>Agaricomycotina</taxon>
        <taxon>Agaricomycetes</taxon>
        <taxon>Agaricomycetidae</taxon>
        <taxon>Agaricales</taxon>
        <taxon>Marasmiineae</taxon>
        <taxon>Omphalotaceae</taxon>
        <taxon>Marasmiellus</taxon>
    </lineage>
</organism>
<dbReference type="InterPro" id="IPR035979">
    <property type="entry name" value="RBD_domain_sf"/>
</dbReference>
<feature type="domain" description="RRM" evidence="5">
    <location>
        <begin position="515"/>
        <end position="587"/>
    </location>
</feature>
<feature type="region of interest" description="Disordered" evidence="4">
    <location>
        <begin position="1127"/>
        <end position="1148"/>
    </location>
</feature>
<feature type="compositionally biased region" description="Polar residues" evidence="4">
    <location>
        <begin position="726"/>
        <end position="748"/>
    </location>
</feature>
<dbReference type="CDD" id="cd12611">
    <property type="entry name" value="RRM1_NGR1_NAM8_like"/>
    <property type="match status" value="1"/>
</dbReference>
<dbReference type="Pfam" id="PF17799">
    <property type="entry name" value="RRM_Rrp7"/>
    <property type="match status" value="1"/>
</dbReference>
<sequence length="1295" mass="139597">MSRPNDFEYPPGLPMRLPGDSDVGLGNGSSLTRSPGAYAPISDARRPSTASLSGFPTLWEQAQSAEMPNRRNPGGSEEGASGFGHAANLSSLPNHHQRPSPPPPSIPYSPGADRDAQRFLVSPTSASPSSHNATCSSNTTRSTLWWGELEPWMDEEYAKQVCALMGWETVNIKVPQPPQNSATQANNPGYCFLTFPSPAHAASILAQVSNGSGVQTTMPNSSKPFTLNWASNVLPSMSSSTQMQPNMLSNLPNLANTLQQQAQQQYPKEYSIFVGDLAPETSNSDLVAVFRNPVLGLRNDREPKFIRPFLSCKSAKIMLDPVTGVSRGFTDETDQQRALIEMHGLYCLSRPMRISPATAKFKPMAPLEQQLAQQLRYSVTDPAQAQTLSQLAALPLTTAQPKSVSAPIAAGNHPSANTVAAPSITSSGSANSSGSLASTATAFSNSVSSDDIGYGPTGADATPKNTSSPQYTTDSSSRYMVSEESWKHHAQARAILGNLIGPNGEQLTSTDPYNTTVFVGGLSPLISEETLRTFFTPFGDIHYVKVPVGKHCGFVQFVRKADAERAIEKMQGFPIGGSRIRLSWGRSQYKAAQAAAQAAQAAALQSQLPAPLQSSLGSLTQEQAVQILQKLTVQGYLNPPSSLSSAPENVLSSVNSYTTGSLGATAGLYADDKLRAAHLSSREDLLQPGQSFADVFQNNYNLFSSTQDGRQTSTFSPFSPDPTNLYSSLTSLNANSTPHNPLSQSQPAPLSVESILKERRDSHSTRSPASAGPDGKAYPPFGSFSSASEDMNGHGMDKLSPTSARPPSASLYQSFHSTSPIGSGREGSPPHLSVGNGRPPIPISRPSSGQAPGSGTSMSFGNGGLSPMGSGRASISLGEYDSVRDLNGTLAKLDLSEREKYARPWASKSPAASSESSGTSVQFQLSMDDVGESFECLFGTTVSSKPNSPSKRRPFPYVPLGGKKMTSISINGFQVLPIAYSTSSTHYIYARAHNTSKKATSNHWPRGRTLFLVNVPPDATERDLILVFKPFGTVERVVFDLDGVEDGEGEGSSEDEEDEDEEVEEVEEEMVNEEDSQPRKRRKVSKKKNEPPKVIPLPSKPLRKIRSTGQSVHVIFLDESSMDKCLSSLQSSSSTKPRPWPSSITPSEIEEPSGLAHYLTLYDSLRPPLDAVREHVDSAMELYEFEIAKTKQNSKYRKGEAIVDEDGFTLVTRGGAYGQTLGGGVGVASKKFQESGDASEGGRRRKRKGGKEKESFYAFQKAEKQRKELLELKKNWELDKAKVEKLKASRKFRPY</sequence>
<dbReference type="Gene3D" id="6.10.250.1770">
    <property type="match status" value="1"/>
</dbReference>
<evidence type="ECO:0000256" key="3">
    <source>
        <dbReference type="SAM" id="Coils"/>
    </source>
</evidence>
<feature type="domain" description="RRM" evidence="5">
    <location>
        <begin position="1008"/>
        <end position="1089"/>
    </location>
</feature>
<dbReference type="Gene3D" id="3.30.70.330">
    <property type="match status" value="4"/>
</dbReference>
<dbReference type="InterPro" id="IPR012677">
    <property type="entry name" value="Nucleotide-bd_a/b_plait_sf"/>
</dbReference>
<evidence type="ECO:0000256" key="2">
    <source>
        <dbReference type="PROSITE-ProRule" id="PRU00176"/>
    </source>
</evidence>
<keyword evidence="7" id="KW-1185">Reference proteome</keyword>
<feature type="compositionally biased region" description="Polar residues" evidence="4">
    <location>
        <begin position="849"/>
        <end position="860"/>
    </location>
</feature>
<feature type="region of interest" description="Disordered" evidence="4">
    <location>
        <begin position="1"/>
        <end position="113"/>
    </location>
</feature>
<dbReference type="InterPro" id="IPR024326">
    <property type="entry name" value="RRP7_C"/>
</dbReference>
<dbReference type="PANTHER" id="PTHR13191">
    <property type="entry name" value="RIBOSOMAL RNA PROCESSING PROTEIN 7-RELATED"/>
    <property type="match status" value="1"/>
</dbReference>
<dbReference type="InterPro" id="IPR040446">
    <property type="entry name" value="RRP7"/>
</dbReference>
<evidence type="ECO:0000313" key="7">
    <source>
        <dbReference type="Proteomes" id="UP001498398"/>
    </source>
</evidence>
<evidence type="ECO:0000259" key="5">
    <source>
        <dbReference type="PROSITE" id="PS50102"/>
    </source>
</evidence>
<feature type="region of interest" description="Disordered" evidence="4">
    <location>
        <begin position="726"/>
        <end position="867"/>
    </location>
</feature>
<dbReference type="SMART" id="SM00360">
    <property type="entry name" value="RRM"/>
    <property type="match status" value="3"/>
</dbReference>
<feature type="compositionally biased region" description="Polar residues" evidence="4">
    <location>
        <begin position="463"/>
        <end position="474"/>
    </location>
</feature>
<comment type="caution">
    <text evidence="6">The sequence shown here is derived from an EMBL/GenBank/DDBJ whole genome shotgun (WGS) entry which is preliminary data.</text>
</comment>
<dbReference type="Proteomes" id="UP001498398">
    <property type="component" value="Unassembled WGS sequence"/>
</dbReference>
<dbReference type="EMBL" id="JBANRG010000002">
    <property type="protein sequence ID" value="KAK7470098.1"/>
    <property type="molecule type" value="Genomic_DNA"/>
</dbReference>
<dbReference type="InterPro" id="IPR000504">
    <property type="entry name" value="RRM_dom"/>
</dbReference>
<feature type="compositionally biased region" description="Polar residues" evidence="4">
    <location>
        <begin position="800"/>
        <end position="821"/>
    </location>
</feature>
<keyword evidence="3" id="KW-0175">Coiled coil</keyword>
<keyword evidence="2" id="KW-0694">RNA-binding</keyword>
<name>A0ABR1JZ53_9AGAR</name>
<dbReference type="SUPFAM" id="SSF54928">
    <property type="entry name" value="RNA-binding domain, RBD"/>
    <property type="match status" value="2"/>
</dbReference>
<accession>A0ABR1JZ53</accession>
<feature type="compositionally biased region" description="Acidic residues" evidence="4">
    <location>
        <begin position="1042"/>
        <end position="1075"/>
    </location>
</feature>
<dbReference type="CDD" id="cd12950">
    <property type="entry name" value="RRP7_Rrp7p"/>
    <property type="match status" value="1"/>
</dbReference>
<evidence type="ECO:0000313" key="6">
    <source>
        <dbReference type="EMBL" id="KAK7470098.1"/>
    </source>
</evidence>
<dbReference type="PANTHER" id="PTHR13191:SF0">
    <property type="entry name" value="RIBOSOMAL RNA-PROCESSING PROTEIN 7 HOMOLOG A-RELATED"/>
    <property type="match status" value="1"/>
</dbReference>
<evidence type="ECO:0000256" key="1">
    <source>
        <dbReference type="ARBA" id="ARBA00006110"/>
    </source>
</evidence>
<dbReference type="PROSITE" id="PS50102">
    <property type="entry name" value="RRM"/>
    <property type="match status" value="2"/>
</dbReference>
<feature type="region of interest" description="Disordered" evidence="4">
    <location>
        <begin position="1232"/>
        <end position="1254"/>
    </location>
</feature>
<feature type="coiled-coil region" evidence="3">
    <location>
        <begin position="1259"/>
        <end position="1286"/>
    </location>
</feature>
<protein>
    <recommendedName>
        <fullName evidence="5">RRM domain-containing protein</fullName>
    </recommendedName>
</protein>
<dbReference type="InterPro" id="IPR040447">
    <property type="entry name" value="RRM_Rrp7"/>
</dbReference>
<dbReference type="Pfam" id="PF00076">
    <property type="entry name" value="RRM_1"/>
    <property type="match status" value="1"/>
</dbReference>
<dbReference type="CDD" id="cd12346">
    <property type="entry name" value="RRM3_NGR1_NAM8_like"/>
    <property type="match status" value="1"/>
</dbReference>
<feature type="region of interest" description="Disordered" evidence="4">
    <location>
        <begin position="454"/>
        <end position="474"/>
    </location>
</feature>
<comment type="similarity">
    <text evidence="1">Belongs to the RRP7 family.</text>
</comment>
<feature type="region of interest" description="Disordered" evidence="4">
    <location>
        <begin position="1042"/>
        <end position="1102"/>
    </location>
</feature>
<feature type="compositionally biased region" description="Basic and acidic residues" evidence="4">
    <location>
        <begin position="755"/>
        <end position="764"/>
    </location>
</feature>
<feature type="compositionally biased region" description="Polar residues" evidence="4">
    <location>
        <begin position="48"/>
        <end position="66"/>
    </location>
</feature>
<gene>
    <name evidence="6" type="ORF">VKT23_001539</name>
</gene>
<proteinExistence type="inferred from homology"/>
<dbReference type="Pfam" id="PF12923">
    <property type="entry name" value="RRP7"/>
    <property type="match status" value="1"/>
</dbReference>